<dbReference type="Proteomes" id="UP000649617">
    <property type="component" value="Unassembled WGS sequence"/>
</dbReference>
<evidence type="ECO:0000313" key="4">
    <source>
        <dbReference type="Proteomes" id="UP000649617"/>
    </source>
</evidence>
<keyword evidence="4" id="KW-1185">Reference proteome</keyword>
<organism evidence="3 4">
    <name type="scientific">Symbiodinium pilosum</name>
    <name type="common">Dinoflagellate</name>
    <dbReference type="NCBI Taxonomy" id="2952"/>
    <lineage>
        <taxon>Eukaryota</taxon>
        <taxon>Sar</taxon>
        <taxon>Alveolata</taxon>
        <taxon>Dinophyceae</taxon>
        <taxon>Suessiales</taxon>
        <taxon>Symbiodiniaceae</taxon>
        <taxon>Symbiodinium</taxon>
    </lineage>
</organism>
<dbReference type="EMBL" id="CAJNIZ010014324">
    <property type="protein sequence ID" value="CAE7360194.1"/>
    <property type="molecule type" value="Genomic_DNA"/>
</dbReference>
<feature type="region of interest" description="Disordered" evidence="2">
    <location>
        <begin position="47"/>
        <end position="89"/>
    </location>
</feature>
<gene>
    <name evidence="3" type="ORF">SPIL2461_LOCUS8606</name>
</gene>
<comment type="caution">
    <text evidence="3">The sequence shown here is derived from an EMBL/GenBank/DDBJ whole genome shotgun (WGS) entry which is preliminary data.</text>
</comment>
<evidence type="ECO:0000256" key="1">
    <source>
        <dbReference type="SAM" id="Coils"/>
    </source>
</evidence>
<reference evidence="3" key="1">
    <citation type="submission" date="2021-02" db="EMBL/GenBank/DDBJ databases">
        <authorList>
            <person name="Dougan E. K."/>
            <person name="Rhodes N."/>
            <person name="Thang M."/>
            <person name="Chan C."/>
        </authorList>
    </citation>
    <scope>NUCLEOTIDE SEQUENCE</scope>
</reference>
<feature type="non-terminal residue" evidence="3">
    <location>
        <position position="273"/>
    </location>
</feature>
<evidence type="ECO:0000256" key="2">
    <source>
        <dbReference type="SAM" id="MobiDB-lite"/>
    </source>
</evidence>
<dbReference type="OrthoDB" id="10583399at2759"/>
<accession>A0A812Q8E6</accession>
<feature type="non-terminal residue" evidence="3">
    <location>
        <position position="1"/>
    </location>
</feature>
<feature type="region of interest" description="Disordered" evidence="2">
    <location>
        <begin position="1"/>
        <end position="21"/>
    </location>
</feature>
<protein>
    <submittedName>
        <fullName evidence="3">Uncharacterized protein</fullName>
    </submittedName>
</protein>
<feature type="compositionally biased region" description="Low complexity" evidence="2">
    <location>
        <begin position="80"/>
        <end position="89"/>
    </location>
</feature>
<sequence>VLEQAVEALDASPPLSRPLPVEIADAERQAVRQQRRLQMERELCEKLGLPEVSDQPAAQVRPRSAGLAPPRPPKPKPHRSVAPQAVAVPQSVEEIPRVRRWKSALMPLWLDVSPEKAADSPSELAKTAPAAMSADCGEVTAVTVPEAPEADVADELQGADALQASPSLAVPPEREQQEVIVKVAPLSELPVPAAPIRRPVLEVQQSPSVEMRGGPAALAAGGADSTAACAETRQGAKLLEENTRRLRENLQRLRLENRRHRVRPYDAGGIPHS</sequence>
<keyword evidence="1" id="KW-0175">Coiled coil</keyword>
<feature type="coiled-coil region" evidence="1">
    <location>
        <begin position="236"/>
        <end position="263"/>
    </location>
</feature>
<proteinExistence type="predicted"/>
<evidence type="ECO:0000313" key="3">
    <source>
        <dbReference type="EMBL" id="CAE7360194.1"/>
    </source>
</evidence>
<name>A0A812Q8E6_SYMPI</name>
<dbReference type="AlphaFoldDB" id="A0A812Q8E6"/>